<dbReference type="SUPFAM" id="SSF56801">
    <property type="entry name" value="Acetyl-CoA synthetase-like"/>
    <property type="match status" value="1"/>
</dbReference>
<dbReference type="PANTHER" id="PTHR24096:SF420">
    <property type="entry name" value="LONG-CHAIN-FATTY-ACID--COA LIGASE-RELATED"/>
    <property type="match status" value="1"/>
</dbReference>
<organism evidence="2">
    <name type="scientific">Ruegeria sp. PrR005</name>
    <dbReference type="NCBI Taxonomy" id="2706882"/>
    <lineage>
        <taxon>Bacteria</taxon>
        <taxon>Pseudomonadati</taxon>
        <taxon>Pseudomonadota</taxon>
        <taxon>Alphaproteobacteria</taxon>
        <taxon>Rhodobacterales</taxon>
        <taxon>Roseobacteraceae</taxon>
        <taxon>Ruegeria</taxon>
    </lineage>
</organism>
<dbReference type="RefSeq" id="WP_164130883.1">
    <property type="nucleotide sequence ID" value="NZ_JAAGOX010000022.1"/>
</dbReference>
<comment type="caution">
    <text evidence="2">The sequence shown here is derived from an EMBL/GenBank/DDBJ whole genome shotgun (WGS) entry which is preliminary data.</text>
</comment>
<dbReference type="EMBL" id="JAAGOX010000022">
    <property type="protein sequence ID" value="NDW46106.1"/>
    <property type="molecule type" value="Genomic_DNA"/>
</dbReference>
<dbReference type="Gene3D" id="3.40.50.12780">
    <property type="entry name" value="N-terminal domain of ligase-like"/>
    <property type="match status" value="1"/>
</dbReference>
<dbReference type="InterPro" id="IPR020845">
    <property type="entry name" value="AMP-binding_CS"/>
</dbReference>
<name>A0A6B2NPS0_9RHOB</name>
<gene>
    <name evidence="2" type="ORF">G0P99_14150</name>
</gene>
<dbReference type="AlphaFoldDB" id="A0A6B2NPS0"/>
<sequence>MTHYLAHDVRREDRADGAVLLRSGHEAVSPDRKTADWLHRWAGRTPDAVFLAERSGAGWAELRYDAALERVRAVAAGLLARGLMPGDRILIISGNSVNHGVLALAAQYVGLVPVPVAEQYSLIPGALKQLRYVIGLIDPAMVYAEDGAQFANALAMDEITSHRIVVGRNPGPSMSLLADLERETADIDTAAKAVGPETVAKILMTSGSTSNPKGVLTTQKMLCANQAQYTRALPFLSERPPRLVDWLPWNHVFGGSNNFNQMLAFGGALYIDGGKPAPALIGKTFENNRLMNGTIAYNVPVGFAQLRDEMRRDPALKRHFFADLDMLFYAGASLPADVWRDLSDMAAEVRDTQPLITTCWGMTETAPACIFQHVPANLPGIIGVPLTGVTAKLVPADGGGHELRVQGPNVFSGYLGNPEKTAEAFDEEGFFRTGDKVSLVDAEDPNKGLRFDGRIAEEFKLTTGIWVPASDLRLEVLEALAPLAADVVLTGEGRGEVGAMIVPSPALVQGLDARDGACLPGEQAEEIAKRLSRLNAGRGSATTVARALILSDPPSMADGEITAKGNLNFRKILMLRAELVTRLHENPDETVIFVH</sequence>
<feature type="domain" description="AMP-dependent synthetase/ligase" evidence="1">
    <location>
        <begin position="39"/>
        <end position="415"/>
    </location>
</feature>
<evidence type="ECO:0000259" key="1">
    <source>
        <dbReference type="Pfam" id="PF00501"/>
    </source>
</evidence>
<dbReference type="InterPro" id="IPR000873">
    <property type="entry name" value="AMP-dep_synth/lig_dom"/>
</dbReference>
<proteinExistence type="predicted"/>
<dbReference type="InterPro" id="IPR042099">
    <property type="entry name" value="ANL_N_sf"/>
</dbReference>
<dbReference type="FunFam" id="3.40.50.12780:FF:000168">
    <property type="entry name" value="Benzoate-coenzyme A ligase, putative"/>
    <property type="match status" value="1"/>
</dbReference>
<reference evidence="2" key="1">
    <citation type="submission" date="2020-02" db="EMBL/GenBank/DDBJ databases">
        <title>Delineation of the pyrene-degrading pathway in Roseobacter clade bacteria by genomic analysis.</title>
        <authorList>
            <person name="Zhou H."/>
            <person name="Wang H."/>
        </authorList>
    </citation>
    <scope>NUCLEOTIDE SEQUENCE</scope>
    <source>
        <strain evidence="2">PrR005</strain>
    </source>
</reference>
<dbReference type="PROSITE" id="PS00455">
    <property type="entry name" value="AMP_BINDING"/>
    <property type="match status" value="1"/>
</dbReference>
<dbReference type="GO" id="GO:0016405">
    <property type="term" value="F:CoA-ligase activity"/>
    <property type="evidence" value="ECO:0007669"/>
    <property type="project" value="TreeGrafter"/>
</dbReference>
<dbReference type="PANTHER" id="PTHR24096">
    <property type="entry name" value="LONG-CHAIN-FATTY-ACID--COA LIGASE"/>
    <property type="match status" value="1"/>
</dbReference>
<evidence type="ECO:0000313" key="2">
    <source>
        <dbReference type="EMBL" id="NDW46106.1"/>
    </source>
</evidence>
<protein>
    <submittedName>
        <fullName evidence="2">Feruloyl-CoA synthase</fullName>
    </submittedName>
</protein>
<accession>A0A6B2NPS0</accession>
<dbReference type="Pfam" id="PF00501">
    <property type="entry name" value="AMP-binding"/>
    <property type="match status" value="1"/>
</dbReference>